<comment type="cofactor">
    <cofactor evidence="1">
        <name>FAD</name>
        <dbReference type="ChEBI" id="CHEBI:57692"/>
    </cofactor>
</comment>
<keyword evidence="3" id="KW-0274">FAD</keyword>
<keyword evidence="2" id="KW-0285">Flavoprotein</keyword>
<dbReference type="Proteomes" id="UP000660454">
    <property type="component" value="Unassembled WGS sequence"/>
</dbReference>
<protein>
    <submittedName>
        <fullName evidence="5">FAD-dependent oxidoreductase</fullName>
    </submittedName>
</protein>
<evidence type="ECO:0000259" key="4">
    <source>
        <dbReference type="Pfam" id="PF01494"/>
    </source>
</evidence>
<keyword evidence="6" id="KW-1185">Reference proteome</keyword>
<evidence type="ECO:0000256" key="1">
    <source>
        <dbReference type="ARBA" id="ARBA00001974"/>
    </source>
</evidence>
<comment type="caution">
    <text evidence="5">The sequence shown here is derived from an EMBL/GenBank/DDBJ whole genome shotgun (WGS) entry which is preliminary data.</text>
</comment>
<evidence type="ECO:0000313" key="6">
    <source>
        <dbReference type="Proteomes" id="UP000660454"/>
    </source>
</evidence>
<dbReference type="InterPro" id="IPR002938">
    <property type="entry name" value="FAD-bd"/>
</dbReference>
<dbReference type="PANTHER" id="PTHR43004">
    <property type="entry name" value="TRK SYSTEM POTASSIUM UPTAKE PROTEIN"/>
    <property type="match status" value="1"/>
</dbReference>
<dbReference type="EMBL" id="BOOF01000049">
    <property type="protein sequence ID" value="GIH66101.1"/>
    <property type="molecule type" value="Genomic_DNA"/>
</dbReference>
<evidence type="ECO:0000256" key="2">
    <source>
        <dbReference type="ARBA" id="ARBA00022630"/>
    </source>
</evidence>
<sequence>MTADVVIAGAGPNGLMLACELSLAGVRPIVLERLPGRTEENRANGLVGQVVRALDRRGLYERLSGSPEPPRPSPVFVFGAMPLDLGRLDDNPMYGLPVPQRRIEQVLEERALELGVEIRRGHELTGLSQDEDGVTVEIAGPEGPYRLRTRYLVGADGGHSVTRKLCGIGFPGVTRDDSVSRGAHVSVPAELIDPVTGGLNVPGYGPIPPFMHHRTDHGLFVYGPFPTGTLINTTEWHQDGGDQPMSLDELRESVRRVLGVDLPFGPPKGPGPHQLRRLTGGNTRLAERFRDGRVLLLGDAAHVHSAIGGPGLNLGLQDAVNLGWKLAAEIHGWAPPGLLDTYETERRPAAERVVMHTQAQAALIAPGPEVTALRALFTELLRDERTTKHIADMMSGADIRYDLEGTHPLTGRPAPDLVLETETGSVRLAELTKTARPLLLDLTPDGALAGALDGRRDRVDLVTAKTSRDGLPTALLLRPDCYVAWASDSLRPDAKERDTLRTALASAFGVAG</sequence>
<accession>A0ABQ4GXD2</accession>
<proteinExistence type="predicted"/>
<dbReference type="Gene3D" id="3.40.30.120">
    <property type="match status" value="1"/>
</dbReference>
<dbReference type="PANTHER" id="PTHR43004:SF19">
    <property type="entry name" value="BINDING MONOOXYGENASE, PUTATIVE (JCVI)-RELATED"/>
    <property type="match status" value="1"/>
</dbReference>
<dbReference type="Pfam" id="PF01494">
    <property type="entry name" value="FAD_binding_3"/>
    <property type="match status" value="1"/>
</dbReference>
<dbReference type="SUPFAM" id="SSF51905">
    <property type="entry name" value="FAD/NAD(P)-binding domain"/>
    <property type="match status" value="1"/>
</dbReference>
<evidence type="ECO:0000313" key="5">
    <source>
        <dbReference type="EMBL" id="GIH66101.1"/>
    </source>
</evidence>
<dbReference type="Gene3D" id="3.50.50.60">
    <property type="entry name" value="FAD/NAD(P)-binding domain"/>
    <property type="match status" value="2"/>
</dbReference>
<dbReference type="Pfam" id="PF21274">
    <property type="entry name" value="Rng_hyd_C"/>
    <property type="match status" value="1"/>
</dbReference>
<organism evidence="5 6">
    <name type="scientific">Microbispora siamensis</name>
    <dbReference type="NCBI Taxonomy" id="564413"/>
    <lineage>
        <taxon>Bacteria</taxon>
        <taxon>Bacillati</taxon>
        <taxon>Actinomycetota</taxon>
        <taxon>Actinomycetes</taxon>
        <taxon>Streptosporangiales</taxon>
        <taxon>Streptosporangiaceae</taxon>
        <taxon>Microbispora</taxon>
    </lineage>
</organism>
<gene>
    <name evidence="5" type="ORF">Msi02_69180</name>
</gene>
<feature type="domain" description="FAD-binding" evidence="4">
    <location>
        <begin position="3"/>
        <end position="356"/>
    </location>
</feature>
<dbReference type="PRINTS" id="PR00420">
    <property type="entry name" value="RNGMNOXGNASE"/>
</dbReference>
<reference evidence="5 6" key="1">
    <citation type="submission" date="2021-01" db="EMBL/GenBank/DDBJ databases">
        <title>Whole genome shotgun sequence of Microbispora siamensis NBRC 104113.</title>
        <authorList>
            <person name="Komaki H."/>
            <person name="Tamura T."/>
        </authorList>
    </citation>
    <scope>NUCLEOTIDE SEQUENCE [LARGE SCALE GENOMIC DNA]</scope>
    <source>
        <strain evidence="5 6">NBRC 104113</strain>
    </source>
</reference>
<name>A0ABQ4GXD2_9ACTN</name>
<dbReference type="RefSeq" id="WP_204052000.1">
    <property type="nucleotide sequence ID" value="NZ_BOOF01000049.1"/>
</dbReference>
<evidence type="ECO:0000256" key="3">
    <source>
        <dbReference type="ARBA" id="ARBA00022827"/>
    </source>
</evidence>
<dbReference type="InterPro" id="IPR036188">
    <property type="entry name" value="FAD/NAD-bd_sf"/>
</dbReference>
<dbReference type="InterPro" id="IPR050641">
    <property type="entry name" value="RIFMO-like"/>
</dbReference>